<organism evidence="1">
    <name type="scientific">Leptocylindrus danicus</name>
    <dbReference type="NCBI Taxonomy" id="163516"/>
    <lineage>
        <taxon>Eukaryota</taxon>
        <taxon>Sar</taxon>
        <taxon>Stramenopiles</taxon>
        <taxon>Ochrophyta</taxon>
        <taxon>Bacillariophyta</taxon>
        <taxon>Coscinodiscophyceae</taxon>
        <taxon>Chaetocerotophycidae</taxon>
        <taxon>Leptocylindrales</taxon>
        <taxon>Leptocylindraceae</taxon>
        <taxon>Leptocylindrus</taxon>
    </lineage>
</organism>
<reference evidence="1" key="1">
    <citation type="submission" date="2021-01" db="EMBL/GenBank/DDBJ databases">
        <authorList>
            <person name="Corre E."/>
            <person name="Pelletier E."/>
            <person name="Niang G."/>
            <person name="Scheremetjew M."/>
            <person name="Finn R."/>
            <person name="Kale V."/>
            <person name="Holt S."/>
            <person name="Cochrane G."/>
            <person name="Meng A."/>
            <person name="Brown T."/>
            <person name="Cohen L."/>
        </authorList>
    </citation>
    <scope>NUCLEOTIDE SEQUENCE</scope>
    <source>
        <strain evidence="1">B650</strain>
    </source>
</reference>
<proteinExistence type="predicted"/>
<protein>
    <submittedName>
        <fullName evidence="1">Uncharacterized protein</fullName>
    </submittedName>
</protein>
<gene>
    <name evidence="1" type="ORF">LDAN0321_LOCUS12962</name>
</gene>
<dbReference type="AlphaFoldDB" id="A0A7S2KZ90"/>
<evidence type="ECO:0000313" key="1">
    <source>
        <dbReference type="EMBL" id="CAD9589638.1"/>
    </source>
</evidence>
<name>A0A7S2KZ90_9STRA</name>
<accession>A0A7S2KZ90</accession>
<dbReference type="EMBL" id="HBGY01020550">
    <property type="protein sequence ID" value="CAD9589638.1"/>
    <property type="molecule type" value="Transcribed_RNA"/>
</dbReference>
<sequence>MRTAAKAGRSDIAEIVWDHALSYTGRRRNNYMQWVPSVKSLKLLFAAYMQEAASSKSSTRKCELFEKVVSIYEDIELDDMNKGLTDINIEELHSKRNVMMMILTAAVSLEQLEKSRAHDGGSDSRRKLRRIASSLVQLPCLKTKAARSPFEENIVKTAEGWAEMLSSEIVAVDFELSYQGFD</sequence>